<dbReference type="OrthoDB" id="2918763at2"/>
<organism evidence="1 2">
    <name type="scientific">Bacillus timonensis</name>
    <dbReference type="NCBI Taxonomy" id="1033734"/>
    <lineage>
        <taxon>Bacteria</taxon>
        <taxon>Bacillati</taxon>
        <taxon>Bacillota</taxon>
        <taxon>Bacilli</taxon>
        <taxon>Bacillales</taxon>
        <taxon>Bacillaceae</taxon>
        <taxon>Bacillus</taxon>
    </lineage>
</organism>
<evidence type="ECO:0000313" key="2">
    <source>
        <dbReference type="Proteomes" id="UP000306477"/>
    </source>
</evidence>
<dbReference type="AlphaFoldDB" id="A0A4S3PW08"/>
<dbReference type="Proteomes" id="UP000306477">
    <property type="component" value="Unassembled WGS sequence"/>
</dbReference>
<comment type="caution">
    <text evidence="1">The sequence shown here is derived from an EMBL/GenBank/DDBJ whole genome shotgun (WGS) entry which is preliminary data.</text>
</comment>
<dbReference type="RefSeq" id="WP_136378656.1">
    <property type="nucleotide sequence ID" value="NZ_SLUB01000006.1"/>
</dbReference>
<evidence type="ECO:0000313" key="1">
    <source>
        <dbReference type="EMBL" id="THE14017.1"/>
    </source>
</evidence>
<protein>
    <recommendedName>
        <fullName evidence="3">Swt1-like HEPN domain-containing protein</fullName>
    </recommendedName>
</protein>
<dbReference type="EMBL" id="SLUB01000006">
    <property type="protein sequence ID" value="THE14017.1"/>
    <property type="molecule type" value="Genomic_DNA"/>
</dbReference>
<accession>A0A4S3PW08</accession>
<proteinExistence type="predicted"/>
<sequence>MNTTLMKEAYSMLYQMENHLRLIIKTNMQNNYGHHWVSILYEKRDEQTSYFHELIAFFGKYPHDLTHFKTVQLKLLQQLIPVRNKIAHSHLITQTEYQLLEQCYQFVIKQPVIKPKKASKKIKDSVLH</sequence>
<keyword evidence="2" id="KW-1185">Reference proteome</keyword>
<name>A0A4S3PW08_9BACI</name>
<evidence type="ECO:0008006" key="3">
    <source>
        <dbReference type="Google" id="ProtNLM"/>
    </source>
</evidence>
<gene>
    <name evidence="1" type="ORF">E1I69_05825</name>
</gene>
<reference evidence="1 2" key="1">
    <citation type="journal article" date="2019" name="Indoor Air">
        <title>Impacts of indoor surface finishes on bacterial viability.</title>
        <authorList>
            <person name="Hu J."/>
            <person name="Maamar S.B."/>
            <person name="Glawe A.J."/>
            <person name="Gottel N."/>
            <person name="Gilbert J.A."/>
            <person name="Hartmann E.M."/>
        </authorList>
    </citation>
    <scope>NUCLEOTIDE SEQUENCE [LARGE SCALE GENOMIC DNA]</scope>
    <source>
        <strain evidence="1 2">AF060A6</strain>
    </source>
</reference>